<proteinExistence type="predicted"/>
<evidence type="ECO:0000256" key="1">
    <source>
        <dbReference type="SAM" id="MobiDB-lite"/>
    </source>
</evidence>
<feature type="compositionally biased region" description="Polar residues" evidence="1">
    <location>
        <begin position="1"/>
        <end position="12"/>
    </location>
</feature>
<accession>A0A4Y7PSN1</accession>
<feature type="compositionally biased region" description="Polar residues" evidence="1">
    <location>
        <begin position="88"/>
        <end position="101"/>
    </location>
</feature>
<dbReference type="VEuPathDB" id="FungiDB:BD410DRAFT_513357"/>
<dbReference type="EMBL" id="ML170213">
    <property type="protein sequence ID" value="TDL18056.1"/>
    <property type="molecule type" value="Genomic_DNA"/>
</dbReference>
<reference evidence="2 3" key="1">
    <citation type="submission" date="2018-06" db="EMBL/GenBank/DDBJ databases">
        <title>A transcriptomic atlas of mushroom development highlights an independent origin of complex multicellularity.</title>
        <authorList>
            <consortium name="DOE Joint Genome Institute"/>
            <person name="Krizsan K."/>
            <person name="Almasi E."/>
            <person name="Merenyi Z."/>
            <person name="Sahu N."/>
            <person name="Viragh M."/>
            <person name="Koszo T."/>
            <person name="Mondo S."/>
            <person name="Kiss B."/>
            <person name="Balint B."/>
            <person name="Kues U."/>
            <person name="Barry K."/>
            <person name="Hegedus J.C."/>
            <person name="Henrissat B."/>
            <person name="Johnson J."/>
            <person name="Lipzen A."/>
            <person name="Ohm R."/>
            <person name="Nagy I."/>
            <person name="Pangilinan J."/>
            <person name="Yan J."/>
            <person name="Xiong Y."/>
            <person name="Grigoriev I.V."/>
            <person name="Hibbett D.S."/>
            <person name="Nagy L.G."/>
        </authorList>
    </citation>
    <scope>NUCLEOTIDE SEQUENCE [LARGE SCALE GENOMIC DNA]</scope>
    <source>
        <strain evidence="2 3">SZMC22713</strain>
    </source>
</reference>
<organism evidence="2 3">
    <name type="scientific">Rickenella mellea</name>
    <dbReference type="NCBI Taxonomy" id="50990"/>
    <lineage>
        <taxon>Eukaryota</taxon>
        <taxon>Fungi</taxon>
        <taxon>Dikarya</taxon>
        <taxon>Basidiomycota</taxon>
        <taxon>Agaricomycotina</taxon>
        <taxon>Agaricomycetes</taxon>
        <taxon>Hymenochaetales</taxon>
        <taxon>Rickenellaceae</taxon>
        <taxon>Rickenella</taxon>
    </lineage>
</organism>
<protein>
    <submittedName>
        <fullName evidence="2">Uncharacterized protein</fullName>
    </submittedName>
</protein>
<name>A0A4Y7PSN1_9AGAM</name>
<dbReference type="Proteomes" id="UP000294933">
    <property type="component" value="Unassembled WGS sequence"/>
</dbReference>
<evidence type="ECO:0000313" key="2">
    <source>
        <dbReference type="EMBL" id="TDL18056.1"/>
    </source>
</evidence>
<sequence length="301" mass="32767">MSSSLSNTIDSADNSKKPISSIPSINNAAIGVVPLGPKSGETAMAKPTTSSEPLIDSSVSSDSTPESSTNICDTVHLDAGTKHPPPQSTTVSQDCSQSTPTGRGVLKTRKLNIPSSTKKSVFASGKLKAKSQKPKFLSAAGRVYSGLPPRLGHIQIAAFHKKLEASKALAKKETSRCSEKVKSATPEPLTRTDRFNAVDLMVFILMHYRGSPGLIKDFFWEIFSRKSLILREQFDEILETESFFVSNVLPPNASRHQAEPLCCFTYDASLDAQHDQRIHRIARFSADSTREATLPTTIDEF</sequence>
<gene>
    <name evidence="2" type="ORF">BD410DRAFT_513357</name>
</gene>
<evidence type="ECO:0000313" key="3">
    <source>
        <dbReference type="Proteomes" id="UP000294933"/>
    </source>
</evidence>
<feature type="region of interest" description="Disordered" evidence="1">
    <location>
        <begin position="1"/>
        <end position="105"/>
    </location>
</feature>
<feature type="compositionally biased region" description="Low complexity" evidence="1">
    <location>
        <begin position="50"/>
        <end position="69"/>
    </location>
</feature>
<dbReference type="AlphaFoldDB" id="A0A4Y7PSN1"/>
<feature type="compositionally biased region" description="Low complexity" evidence="1">
    <location>
        <begin position="17"/>
        <end position="30"/>
    </location>
</feature>
<keyword evidence="3" id="KW-1185">Reference proteome</keyword>